<evidence type="ECO:0008006" key="3">
    <source>
        <dbReference type="Google" id="ProtNLM"/>
    </source>
</evidence>
<reference evidence="1 2" key="1">
    <citation type="journal article" date="2019" name="Int. J. Syst. Evol. Microbiol.">
        <title>The Global Catalogue of Microorganisms (GCM) 10K type strain sequencing project: providing services to taxonomists for standard genome sequencing and annotation.</title>
        <authorList>
            <consortium name="The Broad Institute Genomics Platform"/>
            <consortium name="The Broad Institute Genome Sequencing Center for Infectious Disease"/>
            <person name="Wu L."/>
            <person name="Ma J."/>
        </authorList>
    </citation>
    <scope>NUCLEOTIDE SEQUENCE [LARGE SCALE GENOMIC DNA]</scope>
    <source>
        <strain evidence="1 2">WLHS5</strain>
    </source>
</reference>
<sequence length="263" mass="29908">MEGKDISVVLADEAIQVVREASEFDSLEALKQHVVEDLLPQNSKQVRKRYAAILAKRLFVDDPYFDEANEDPLSTPLVGSAKNLSDDSLRSAIFYHYALSNKVLSTVLEEFFAPKLNDVNSITKSELENFFETKEVGNEERTTKDILRCFTQFNLIEKADGDEDRYLLTGNRSLPAFVYSLHHELGDPQMYFVEDIQNSLTRRAGLFDDEALQEFIYDGWNADVWEYSFISDMEQVKLRYNPEDISSELAGLSESGAENGVST</sequence>
<evidence type="ECO:0000313" key="1">
    <source>
        <dbReference type="EMBL" id="MFC4540809.1"/>
    </source>
</evidence>
<accession>A0ABD5PLK7</accession>
<proteinExistence type="predicted"/>
<dbReference type="AlphaFoldDB" id="A0ABD5PLK7"/>
<dbReference type="EMBL" id="JBHSFA010000002">
    <property type="protein sequence ID" value="MFC4540809.1"/>
    <property type="molecule type" value="Genomic_DNA"/>
</dbReference>
<protein>
    <recommendedName>
        <fullName evidence="3">DUF1819 family protein</fullName>
    </recommendedName>
</protein>
<keyword evidence="2" id="KW-1185">Reference proteome</keyword>
<evidence type="ECO:0000313" key="2">
    <source>
        <dbReference type="Proteomes" id="UP001595898"/>
    </source>
</evidence>
<gene>
    <name evidence="1" type="ORF">ACFO5R_02560</name>
</gene>
<name>A0ABD5PLK7_9EURY</name>
<dbReference type="InterPro" id="IPR023137">
    <property type="entry name" value="BrxA_sf"/>
</dbReference>
<dbReference type="Gene3D" id="1.10.3540.10">
    <property type="entry name" value="uncharacterized protein from magnetospirillum magneticum domain"/>
    <property type="match status" value="1"/>
</dbReference>
<organism evidence="1 2">
    <name type="scientific">Halosolutus amylolyticus</name>
    <dbReference type="NCBI Taxonomy" id="2932267"/>
    <lineage>
        <taxon>Archaea</taxon>
        <taxon>Methanobacteriati</taxon>
        <taxon>Methanobacteriota</taxon>
        <taxon>Stenosarchaea group</taxon>
        <taxon>Halobacteria</taxon>
        <taxon>Halobacteriales</taxon>
        <taxon>Natrialbaceae</taxon>
        <taxon>Halosolutus</taxon>
    </lineage>
</organism>
<dbReference type="Proteomes" id="UP001595898">
    <property type="component" value="Unassembled WGS sequence"/>
</dbReference>
<dbReference type="RefSeq" id="WP_250138969.1">
    <property type="nucleotide sequence ID" value="NZ_JALIQP010000001.1"/>
</dbReference>
<comment type="caution">
    <text evidence="1">The sequence shown here is derived from an EMBL/GenBank/DDBJ whole genome shotgun (WGS) entry which is preliminary data.</text>
</comment>